<evidence type="ECO:0000256" key="8">
    <source>
        <dbReference type="ARBA" id="ARBA00049244"/>
    </source>
</evidence>
<dbReference type="InterPro" id="IPR008921">
    <property type="entry name" value="DNA_pol3_clamp-load_cplx_C"/>
</dbReference>
<reference evidence="11 12" key="1">
    <citation type="submission" date="2018-03" db="EMBL/GenBank/DDBJ databases">
        <title>Genome sequence of Moorella humiferrea DSM 23265.</title>
        <authorList>
            <person name="Poehlein A."/>
            <person name="Daniel R."/>
        </authorList>
    </citation>
    <scope>NUCLEOTIDE SEQUENCE [LARGE SCALE GENOMIC DNA]</scope>
    <source>
        <strain evidence="11 12">DSM 23265</strain>
    </source>
</reference>
<evidence type="ECO:0000259" key="10">
    <source>
        <dbReference type="Pfam" id="PF21694"/>
    </source>
</evidence>
<dbReference type="Gene3D" id="3.40.50.300">
    <property type="entry name" value="P-loop containing nucleotide triphosphate hydrolases"/>
    <property type="match status" value="1"/>
</dbReference>
<keyword evidence="12" id="KW-1185">Reference proteome</keyword>
<evidence type="ECO:0000256" key="2">
    <source>
        <dbReference type="ARBA" id="ARBA00017703"/>
    </source>
</evidence>
<dbReference type="EMBL" id="PVXM01000006">
    <property type="protein sequence ID" value="PRR74943.1"/>
    <property type="molecule type" value="Genomic_DNA"/>
</dbReference>
<dbReference type="InterPro" id="IPR048466">
    <property type="entry name" value="DNA_pol3_delta-like_C"/>
</dbReference>
<evidence type="ECO:0000313" key="11">
    <source>
        <dbReference type="EMBL" id="PRR74943.1"/>
    </source>
</evidence>
<evidence type="ECO:0000259" key="9">
    <source>
        <dbReference type="Pfam" id="PF06144"/>
    </source>
</evidence>
<name>A0A2T0AW54_9FIRM</name>
<feature type="domain" description="DNA polymerase III delta subunit-like C-terminal" evidence="10">
    <location>
        <begin position="209"/>
        <end position="321"/>
    </location>
</feature>
<dbReference type="Gene3D" id="1.10.8.60">
    <property type="match status" value="1"/>
</dbReference>
<dbReference type="GO" id="GO:0009360">
    <property type="term" value="C:DNA polymerase III complex"/>
    <property type="evidence" value="ECO:0007669"/>
    <property type="project" value="InterPro"/>
</dbReference>
<dbReference type="GO" id="GO:0003887">
    <property type="term" value="F:DNA-directed DNA polymerase activity"/>
    <property type="evidence" value="ECO:0007669"/>
    <property type="project" value="UniProtKB-KW"/>
</dbReference>
<dbReference type="InterPro" id="IPR010372">
    <property type="entry name" value="DNA_pol3_delta_N"/>
</dbReference>
<keyword evidence="6" id="KW-0239">DNA-directed DNA polymerase</keyword>
<dbReference type="InterPro" id="IPR005790">
    <property type="entry name" value="DNA_polIII_delta"/>
</dbReference>
<proteinExistence type="inferred from homology"/>
<dbReference type="GO" id="GO:0006261">
    <property type="term" value="P:DNA-templated DNA replication"/>
    <property type="evidence" value="ECO:0007669"/>
    <property type="project" value="TreeGrafter"/>
</dbReference>
<dbReference type="Pfam" id="PF21694">
    <property type="entry name" value="DNA_pol3_delta_C"/>
    <property type="match status" value="1"/>
</dbReference>
<dbReference type="PANTHER" id="PTHR34388:SF1">
    <property type="entry name" value="DNA POLYMERASE III SUBUNIT DELTA"/>
    <property type="match status" value="1"/>
</dbReference>
<keyword evidence="5" id="KW-0235">DNA replication</keyword>
<evidence type="ECO:0000256" key="6">
    <source>
        <dbReference type="ARBA" id="ARBA00022932"/>
    </source>
</evidence>
<dbReference type="SUPFAM" id="SSF52540">
    <property type="entry name" value="P-loop containing nucleoside triphosphate hydrolases"/>
    <property type="match status" value="1"/>
</dbReference>
<dbReference type="OrthoDB" id="9775929at2"/>
<dbReference type="NCBIfam" id="TIGR01128">
    <property type="entry name" value="holA"/>
    <property type="match status" value="1"/>
</dbReference>
<dbReference type="Gene3D" id="1.20.272.10">
    <property type="match status" value="1"/>
</dbReference>
<keyword evidence="4" id="KW-0548">Nucleotidyltransferase</keyword>
<dbReference type="Pfam" id="PF06144">
    <property type="entry name" value="DNA_pol3_delta"/>
    <property type="match status" value="1"/>
</dbReference>
<organism evidence="11 12">
    <name type="scientific">Neomoorella humiferrea</name>
    <dbReference type="NCBI Taxonomy" id="676965"/>
    <lineage>
        <taxon>Bacteria</taxon>
        <taxon>Bacillati</taxon>
        <taxon>Bacillota</taxon>
        <taxon>Clostridia</taxon>
        <taxon>Neomoorellales</taxon>
        <taxon>Neomoorellaceae</taxon>
        <taxon>Neomoorella</taxon>
    </lineage>
</organism>
<dbReference type="AlphaFoldDB" id="A0A2T0AW54"/>
<comment type="similarity">
    <text evidence="7">Belongs to the DNA polymerase HolA subunit family.</text>
</comment>
<protein>
    <recommendedName>
        <fullName evidence="2">DNA polymerase III subunit delta</fullName>
        <ecNumber evidence="1">2.7.7.7</ecNumber>
    </recommendedName>
</protein>
<dbReference type="SUPFAM" id="SSF48019">
    <property type="entry name" value="post-AAA+ oligomerization domain-like"/>
    <property type="match status" value="1"/>
</dbReference>
<evidence type="ECO:0000256" key="4">
    <source>
        <dbReference type="ARBA" id="ARBA00022695"/>
    </source>
</evidence>
<accession>A0A2T0AW54</accession>
<evidence type="ECO:0000256" key="3">
    <source>
        <dbReference type="ARBA" id="ARBA00022679"/>
    </source>
</evidence>
<keyword evidence="3" id="KW-0808">Transferase</keyword>
<evidence type="ECO:0000313" key="12">
    <source>
        <dbReference type="Proteomes" id="UP000238415"/>
    </source>
</evidence>
<dbReference type="Proteomes" id="UP000238415">
    <property type="component" value="Unassembled WGS sequence"/>
</dbReference>
<dbReference type="InterPro" id="IPR027417">
    <property type="entry name" value="P-loop_NTPase"/>
</dbReference>
<dbReference type="EC" id="2.7.7.7" evidence="1"/>
<feature type="domain" description="DNA polymerase III delta N-terminal" evidence="9">
    <location>
        <begin position="19"/>
        <end position="134"/>
    </location>
</feature>
<dbReference type="RefSeq" id="WP_106004476.1">
    <property type="nucleotide sequence ID" value="NZ_CP136419.1"/>
</dbReference>
<sequence length="329" mass="35496">MNWRELNEELAEGKIAPVYLFYGTEGYLLERALEKLKEKLVAPGAEAFDCCELDGRETTAAAVVLEAATPPALAAWRLVVVKEPGAEILQGEELHAYLADPFPSTCLVLVAGGDVDKRLKGIKLIERAGRVVEFAPLKTRELEKWLQQEAAAAGYSLLPAAAQILAQAAGGELRPARNELFKVMTYMGRPGAITPDAVLKLLPAAAAQATVFQLVDALGNRNAPQAVALLRRLLDRGEQPLGVLSMLARQLRLIYQYHLAADQREFAAKSGLRPFVVQKIAVQAGNFSLEGTGRALNELLKADVAIKSGRGTAGSVLERAIWAIIKGEP</sequence>
<comment type="caution">
    <text evidence="11">The sequence shown here is derived from an EMBL/GenBank/DDBJ whole genome shotgun (WGS) entry which is preliminary data.</text>
</comment>
<gene>
    <name evidence="11" type="ORF">MOHU_04430</name>
</gene>
<evidence type="ECO:0000256" key="1">
    <source>
        <dbReference type="ARBA" id="ARBA00012417"/>
    </source>
</evidence>
<dbReference type="GO" id="GO:0003677">
    <property type="term" value="F:DNA binding"/>
    <property type="evidence" value="ECO:0007669"/>
    <property type="project" value="InterPro"/>
</dbReference>
<evidence type="ECO:0000256" key="5">
    <source>
        <dbReference type="ARBA" id="ARBA00022705"/>
    </source>
</evidence>
<evidence type="ECO:0000256" key="7">
    <source>
        <dbReference type="ARBA" id="ARBA00034754"/>
    </source>
</evidence>
<dbReference type="PANTHER" id="PTHR34388">
    <property type="entry name" value="DNA POLYMERASE III SUBUNIT DELTA"/>
    <property type="match status" value="1"/>
</dbReference>
<comment type="catalytic activity">
    <reaction evidence="8">
        <text>DNA(n) + a 2'-deoxyribonucleoside 5'-triphosphate = DNA(n+1) + diphosphate</text>
        <dbReference type="Rhea" id="RHEA:22508"/>
        <dbReference type="Rhea" id="RHEA-COMP:17339"/>
        <dbReference type="Rhea" id="RHEA-COMP:17340"/>
        <dbReference type="ChEBI" id="CHEBI:33019"/>
        <dbReference type="ChEBI" id="CHEBI:61560"/>
        <dbReference type="ChEBI" id="CHEBI:173112"/>
        <dbReference type="EC" id="2.7.7.7"/>
    </reaction>
</comment>